<feature type="region of interest" description="Disordered" evidence="6">
    <location>
        <begin position="427"/>
        <end position="451"/>
    </location>
</feature>
<dbReference type="GO" id="GO:0006325">
    <property type="term" value="P:chromatin organization"/>
    <property type="evidence" value="ECO:0007669"/>
    <property type="project" value="UniProtKB-KW"/>
</dbReference>
<accession>A0ABC8V5F1</accession>
<feature type="domain" description="Pre-SET" evidence="8">
    <location>
        <begin position="851"/>
        <end position="911"/>
    </location>
</feature>
<dbReference type="Gene3D" id="2.170.270.10">
    <property type="entry name" value="SET domain"/>
    <property type="match status" value="1"/>
</dbReference>
<evidence type="ECO:0000256" key="4">
    <source>
        <dbReference type="ARBA" id="ARBA00023242"/>
    </source>
</evidence>
<dbReference type="Pfam" id="PF00856">
    <property type="entry name" value="SET"/>
    <property type="match status" value="1"/>
</dbReference>
<dbReference type="SMART" id="SM00468">
    <property type="entry name" value="PreSET"/>
    <property type="match status" value="1"/>
</dbReference>
<dbReference type="SUPFAM" id="SSF82199">
    <property type="entry name" value="SET domain"/>
    <property type="match status" value="1"/>
</dbReference>
<evidence type="ECO:0000256" key="6">
    <source>
        <dbReference type="SAM" id="MobiDB-lite"/>
    </source>
</evidence>
<dbReference type="GO" id="GO:0005634">
    <property type="term" value="C:nucleus"/>
    <property type="evidence" value="ECO:0007669"/>
    <property type="project" value="UniProtKB-SubCell"/>
</dbReference>
<comment type="caution">
    <text evidence="10">The sequence shown here is derived from an EMBL/GenBank/DDBJ whole genome shotgun (WGS) entry which is preliminary data.</text>
</comment>
<evidence type="ECO:0000256" key="2">
    <source>
        <dbReference type="ARBA" id="ARBA00022454"/>
    </source>
</evidence>
<dbReference type="InterPro" id="IPR001214">
    <property type="entry name" value="SET_dom"/>
</dbReference>
<dbReference type="InterPro" id="IPR036987">
    <property type="entry name" value="SRA-YDG_sf"/>
</dbReference>
<evidence type="ECO:0000259" key="8">
    <source>
        <dbReference type="PROSITE" id="PS50867"/>
    </source>
</evidence>
<dbReference type="GO" id="GO:0005694">
    <property type="term" value="C:chromosome"/>
    <property type="evidence" value="ECO:0007669"/>
    <property type="project" value="UniProtKB-SubCell"/>
</dbReference>
<dbReference type="PANTHER" id="PTHR45660:SF46">
    <property type="entry name" value="HISTONE-LYSINE N-METHYLTRANSFERASE, H3 LYSINE-9 SPECIFIC SUVH6"/>
    <property type="match status" value="1"/>
</dbReference>
<evidence type="ECO:0000313" key="11">
    <source>
        <dbReference type="Proteomes" id="UP001642360"/>
    </source>
</evidence>
<keyword evidence="11" id="KW-1185">Reference proteome</keyword>
<dbReference type="InterPro" id="IPR025794">
    <property type="entry name" value="H3-K9-MeTrfase_plant"/>
</dbReference>
<reference evidence="10 11" key="1">
    <citation type="submission" date="2024-02" db="EMBL/GenBank/DDBJ databases">
        <authorList>
            <person name="Vignale AGUSTIN F."/>
            <person name="Sosa J E."/>
            <person name="Modenutti C."/>
        </authorList>
    </citation>
    <scope>NUCLEOTIDE SEQUENCE [LARGE SCALE GENOMIC DNA]</scope>
</reference>
<feature type="region of interest" description="Disordered" evidence="6">
    <location>
        <begin position="163"/>
        <end position="190"/>
    </location>
</feature>
<proteinExistence type="predicted"/>
<dbReference type="SUPFAM" id="SSF88697">
    <property type="entry name" value="PUA domain-like"/>
    <property type="match status" value="1"/>
</dbReference>
<keyword evidence="2" id="KW-0158">Chromosome</keyword>
<dbReference type="EMBL" id="CAUOFW020010279">
    <property type="protein sequence ID" value="CAK9188047.1"/>
    <property type="molecule type" value="Genomic_DNA"/>
</dbReference>
<evidence type="ECO:0000313" key="10">
    <source>
        <dbReference type="EMBL" id="CAK9188047.1"/>
    </source>
</evidence>
<dbReference type="Pfam" id="PF02182">
    <property type="entry name" value="SAD_SRA"/>
    <property type="match status" value="1"/>
</dbReference>
<feature type="domain" description="SET" evidence="7">
    <location>
        <begin position="914"/>
        <end position="1035"/>
    </location>
</feature>
<dbReference type="InterPro" id="IPR046341">
    <property type="entry name" value="SET_dom_sf"/>
</dbReference>
<evidence type="ECO:0000259" key="7">
    <source>
        <dbReference type="PROSITE" id="PS50280"/>
    </source>
</evidence>
<keyword evidence="3" id="KW-0156">Chromatin regulator</keyword>
<feature type="domain" description="YDG" evidence="9">
    <location>
        <begin position="632"/>
        <end position="780"/>
    </location>
</feature>
<name>A0ABC8V5F1_9AQUA</name>
<dbReference type="PANTHER" id="PTHR45660">
    <property type="entry name" value="HISTONE-LYSINE N-METHYLTRANSFERASE SETMAR"/>
    <property type="match status" value="1"/>
</dbReference>
<dbReference type="InterPro" id="IPR051357">
    <property type="entry name" value="H3K9_HMTase_SUVAR3-9"/>
</dbReference>
<dbReference type="PROSITE" id="PS50867">
    <property type="entry name" value="PRE_SET"/>
    <property type="match status" value="1"/>
</dbReference>
<dbReference type="SMART" id="SM00466">
    <property type="entry name" value="SRA"/>
    <property type="match status" value="1"/>
</dbReference>
<dbReference type="PROSITE" id="PS51575">
    <property type="entry name" value="SAM_MT43_SUVAR39_2"/>
    <property type="match status" value="1"/>
</dbReference>
<dbReference type="InterPro" id="IPR015947">
    <property type="entry name" value="PUA-like_sf"/>
</dbReference>
<keyword evidence="4 5" id="KW-0539">Nucleus</keyword>
<protein>
    <submittedName>
        <fullName evidence="10">Uncharacterized protein</fullName>
    </submittedName>
</protein>
<dbReference type="PROSITE" id="PS50280">
    <property type="entry name" value="SET"/>
    <property type="match status" value="1"/>
</dbReference>
<dbReference type="Gene3D" id="2.30.280.10">
    <property type="entry name" value="SRA-YDG"/>
    <property type="match status" value="1"/>
</dbReference>
<evidence type="ECO:0000259" key="9">
    <source>
        <dbReference type="PROSITE" id="PS51015"/>
    </source>
</evidence>
<evidence type="ECO:0000256" key="5">
    <source>
        <dbReference type="PROSITE-ProRule" id="PRU00358"/>
    </source>
</evidence>
<comment type="subcellular location">
    <subcellularLocation>
        <location evidence="1">Chromosome</location>
    </subcellularLocation>
    <subcellularLocation>
        <location evidence="5">Nucleus</location>
    </subcellularLocation>
</comment>
<evidence type="ECO:0000256" key="3">
    <source>
        <dbReference type="ARBA" id="ARBA00022853"/>
    </source>
</evidence>
<dbReference type="InterPro" id="IPR003105">
    <property type="entry name" value="SRA_YDG"/>
</dbReference>
<evidence type="ECO:0000256" key="1">
    <source>
        <dbReference type="ARBA" id="ARBA00004286"/>
    </source>
</evidence>
<organism evidence="10 11">
    <name type="scientific">Ilex paraguariensis</name>
    <name type="common">yerba mate</name>
    <dbReference type="NCBI Taxonomy" id="185542"/>
    <lineage>
        <taxon>Eukaryota</taxon>
        <taxon>Viridiplantae</taxon>
        <taxon>Streptophyta</taxon>
        <taxon>Embryophyta</taxon>
        <taxon>Tracheophyta</taxon>
        <taxon>Spermatophyta</taxon>
        <taxon>Magnoliopsida</taxon>
        <taxon>eudicotyledons</taxon>
        <taxon>Gunneridae</taxon>
        <taxon>Pentapetalae</taxon>
        <taxon>asterids</taxon>
        <taxon>campanulids</taxon>
        <taxon>Aquifoliales</taxon>
        <taxon>Aquifoliaceae</taxon>
        <taxon>Ilex</taxon>
    </lineage>
</organism>
<dbReference type="AlphaFoldDB" id="A0ABC8V5F1"/>
<feature type="compositionally biased region" description="Basic and acidic residues" evidence="6">
    <location>
        <begin position="432"/>
        <end position="451"/>
    </location>
</feature>
<dbReference type="SMART" id="SM00317">
    <property type="entry name" value="SET"/>
    <property type="match status" value="1"/>
</dbReference>
<dbReference type="PROSITE" id="PS51015">
    <property type="entry name" value="YDG"/>
    <property type="match status" value="1"/>
</dbReference>
<sequence length="1063" mass="118807">MMHVPGKGLFENNRYECFESPPNIKRPKNDAIRQFSKHCGALAFRVSERHIEGLAGEATTRNSIVGLKGAILPSNPLGILTPKDLKNQATKPLVSHGEIEILDKRSSLTNSEMELPKGLGKCELMTVVNNGWTKQIDTFKNLETCKMPVKECLSPRIQKGVPVSASRQFPPGRGRLNHSSSVKSGVLASGKSDVEPKSLLEMIRPVGKRTRNEIQTGHAQESKLDENASMENVDKVQNVLGNLETFSRPLMSPKEYLPPRIRKGVPVFRQFPPGCGRQNHASSSNSGVLANVRFGVDQKPLLDTMRTVHKQTRTEIEAGYAKGRKLDENASKENVGKVQDEFSRVIREEMCKMVRRKVSSGYDLEQVECILSPLDCNVLQSVKCQVVCHVEDGTKTLAGRMGKDPEKGSRDRLVFWMVCHVEDGSKTLAGRMGKDPEKGSRDRLAEVKSDRRAHSEEVKSFDLAPSFINGPNAKQRGKMDCGCELPKSTCGYKSHNYEFMIVDNSKSLVFEQKDESRVSCQNSTKEKSFVIGMKNADQCTSSRFGEEEQHEYICVDKVSNDGSIFPFDEHRVGGIHNKVREALNLFKEVHKKMVQEHTEKEPGKPSAKVLIKAAMLLKEQKKWINTQKQFLGPVPGIEVGDQFQFRAELVIIGLHRSFFCGIKYIKKDGHVLATSIVASGRYANKTESSDVLIYSGEGGNPKVANNKPEDQKLARGNLALKNSMDARTPVRVIFGRQTLKASNTSGESSKYIYDGLYTVSNYWQERGPYGKIVYMFRLNRIPGQPKLTRKIESKVKKPKACFERCVLDDVSQGKEKMPMRAMNAVDNAKPPPFTYITSMIYTECYDPSMLSGCNCIDECSDSKKCSCAVKNGDEIPFNNSGAIIKSNPIVYECGPSCKCPPSCRNRSSQRGVRYQLEVFKTESTGWGVRSRNFISSGNFVCEYVGELIREKEAKERTGRDEYLYDVGNGCDDTEHSFTIDAAQYGNVGRFINHSCSPNLYAQNVLYDHDEKRMPHIMLFAAKNIPPLRELTCDYNMNHVCNVSDGIKMQNCCSGSPGCTGRML</sequence>
<gene>
    <name evidence="10" type="ORF">ILEXP_LOCUS58677</name>
</gene>
<dbReference type="Proteomes" id="UP001642360">
    <property type="component" value="Unassembled WGS sequence"/>
</dbReference>
<dbReference type="InterPro" id="IPR007728">
    <property type="entry name" value="Pre-SET_dom"/>
</dbReference>
<dbReference type="Pfam" id="PF05033">
    <property type="entry name" value="Pre-SET"/>
    <property type="match status" value="1"/>
</dbReference>